<dbReference type="OrthoDB" id="5226580at2759"/>
<evidence type="ECO:0000313" key="6">
    <source>
        <dbReference type="EMBL" id="QIX01769.1"/>
    </source>
</evidence>
<dbReference type="InterPro" id="IPR051089">
    <property type="entry name" value="prtT"/>
</dbReference>
<dbReference type="PANTHER" id="PTHR31845">
    <property type="entry name" value="FINGER DOMAIN PROTEIN, PUTATIVE-RELATED"/>
    <property type="match status" value="1"/>
</dbReference>
<gene>
    <name evidence="6" type="ORF">AMS68_007286</name>
</gene>
<evidence type="ECO:0008006" key="8">
    <source>
        <dbReference type="Google" id="ProtNLM"/>
    </source>
</evidence>
<evidence type="ECO:0000313" key="7">
    <source>
        <dbReference type="Proteomes" id="UP000503462"/>
    </source>
</evidence>
<organism evidence="6 7">
    <name type="scientific">Peltaster fructicola</name>
    <dbReference type="NCBI Taxonomy" id="286661"/>
    <lineage>
        <taxon>Eukaryota</taxon>
        <taxon>Fungi</taxon>
        <taxon>Dikarya</taxon>
        <taxon>Ascomycota</taxon>
        <taxon>Pezizomycotina</taxon>
        <taxon>Dothideomycetes</taxon>
        <taxon>Dothideomycetes incertae sedis</taxon>
        <taxon>Peltaster</taxon>
    </lineage>
</organism>
<dbReference type="Proteomes" id="UP000503462">
    <property type="component" value="Chromosome 5"/>
</dbReference>
<dbReference type="AlphaFoldDB" id="A0A6H0Y4J4"/>
<evidence type="ECO:0000256" key="3">
    <source>
        <dbReference type="ARBA" id="ARBA00023125"/>
    </source>
</evidence>
<comment type="subcellular location">
    <subcellularLocation>
        <location evidence="1">Nucleus</location>
    </subcellularLocation>
</comment>
<keyword evidence="2" id="KW-0805">Transcription regulation</keyword>
<reference evidence="6 7" key="1">
    <citation type="journal article" date="2016" name="Sci. Rep.">
        <title>Peltaster fructicola genome reveals evolution from an invasive phytopathogen to an ectophytic parasite.</title>
        <authorList>
            <person name="Xu C."/>
            <person name="Chen H."/>
            <person name="Gleason M.L."/>
            <person name="Xu J.R."/>
            <person name="Liu H."/>
            <person name="Zhang R."/>
            <person name="Sun G."/>
        </authorList>
    </citation>
    <scope>NUCLEOTIDE SEQUENCE [LARGE SCALE GENOMIC DNA]</scope>
    <source>
        <strain evidence="6 7">LNHT1506</strain>
    </source>
</reference>
<evidence type="ECO:0000256" key="5">
    <source>
        <dbReference type="ARBA" id="ARBA00023242"/>
    </source>
</evidence>
<dbReference type="EMBL" id="CP051143">
    <property type="protein sequence ID" value="QIX01769.1"/>
    <property type="molecule type" value="Genomic_DNA"/>
</dbReference>
<evidence type="ECO:0000256" key="2">
    <source>
        <dbReference type="ARBA" id="ARBA00023015"/>
    </source>
</evidence>
<keyword evidence="5" id="KW-0539">Nucleus</keyword>
<keyword evidence="7" id="KW-1185">Reference proteome</keyword>
<keyword evidence="4" id="KW-0804">Transcription</keyword>
<keyword evidence="3" id="KW-0238">DNA-binding</keyword>
<sequence length="636" mass="72645">MSVSGTAATTVPDSRSALGKLSCERCSRLNKECHVRESKERKRKQIKLTRSEQLEKLESKIENLVHAFSNQQAAKDELSPPDSQVATERSTERAAFHFVNSGPRAVAGGERAPDRGLQLLETICRLEEEADQLKRTTAVEQHAGHSSDDTIRAVEERMLNIIGEVHLDRYRRLMAHGCPFVKIPDDTTFDTAFRQRPILLAAIAVVSSFHDLPKQQSMAKDFMRLVTEKIFFHNDGSVEGSVFFRNEKSIDVLQALLIFITWNHPHLYWSQQVSTLLHLAIAQALDLSIDRWPHAMDRSKFEHAAQRALGTQSAQKSTLEERRAVLGIFYLTSILSSTFRKIDAVKWTTWHEECLKVLEVAQEYQSDNLLVAMIKLQVLVNDLSSTDSSNVPVHAYTKLYHRDMERLRTSNPESETNLHLHSQFVAAEIYIWELSYADLFETKKSFRVMQRHHAEGIYKCIQAVKSNMEFFASIPPESYLTLPFQTFVTFAQAFMSMLRLATLEAEGWDVRDFQEHIDIRDLIERGARCYELASEAVIDGVRVNNDCFTRWAAKLRWSGQVYESKFSHNEVTNCGKPTTPAQPAATNALEITTQTHTLPTPSEELSNPNSLHYLDDPFWSNYTFDFDFSSNDFNML</sequence>
<accession>A0A6H0Y4J4</accession>
<dbReference type="GO" id="GO:0000981">
    <property type="term" value="F:DNA-binding transcription factor activity, RNA polymerase II-specific"/>
    <property type="evidence" value="ECO:0007669"/>
    <property type="project" value="TreeGrafter"/>
</dbReference>
<dbReference type="PANTHER" id="PTHR31845:SF10">
    <property type="entry name" value="ZN(II)2CYS6 TRANSCRIPTION FACTOR (EUROFUNG)"/>
    <property type="match status" value="1"/>
</dbReference>
<dbReference type="GO" id="GO:0005634">
    <property type="term" value="C:nucleus"/>
    <property type="evidence" value="ECO:0007669"/>
    <property type="project" value="UniProtKB-SubCell"/>
</dbReference>
<name>A0A6H0Y4J4_9PEZI</name>
<proteinExistence type="predicted"/>
<evidence type="ECO:0000256" key="1">
    <source>
        <dbReference type="ARBA" id="ARBA00004123"/>
    </source>
</evidence>
<dbReference type="GO" id="GO:0000976">
    <property type="term" value="F:transcription cis-regulatory region binding"/>
    <property type="evidence" value="ECO:0007669"/>
    <property type="project" value="TreeGrafter"/>
</dbReference>
<evidence type="ECO:0000256" key="4">
    <source>
        <dbReference type="ARBA" id="ARBA00023163"/>
    </source>
</evidence>
<protein>
    <recommendedName>
        <fullName evidence="8">Transcription factor domain-containing protein</fullName>
    </recommendedName>
</protein>